<dbReference type="Pfam" id="PF05635">
    <property type="entry name" value="23S_rRNA_IVP"/>
    <property type="match status" value="1"/>
</dbReference>
<reference evidence="2 3" key="1">
    <citation type="submission" date="2020-08" db="EMBL/GenBank/DDBJ databases">
        <title>Genomic Encyclopedia of Type Strains, Phase IV (KMG-IV): sequencing the most valuable type-strain genomes for metagenomic binning, comparative biology and taxonomic classification.</title>
        <authorList>
            <person name="Goeker M."/>
        </authorList>
    </citation>
    <scope>NUCLEOTIDE SEQUENCE [LARGE SCALE GENOMIC DNA]</scope>
    <source>
        <strain evidence="2 3">DSM 103725</strain>
    </source>
</reference>
<name>A0A7X0HA34_9BACT</name>
<accession>A0A7X0HA34</accession>
<protein>
    <submittedName>
        <fullName evidence="2">Four helix bundle protein</fullName>
    </submittedName>
</protein>
<dbReference type="SUPFAM" id="SSF158446">
    <property type="entry name" value="IVS-encoded protein-like"/>
    <property type="match status" value="1"/>
</dbReference>
<feature type="compositionally biased region" description="Pro residues" evidence="1">
    <location>
        <begin position="130"/>
        <end position="141"/>
    </location>
</feature>
<gene>
    <name evidence="2" type="ORF">HNQ40_002421</name>
</gene>
<evidence type="ECO:0000256" key="1">
    <source>
        <dbReference type="SAM" id="MobiDB-lite"/>
    </source>
</evidence>
<dbReference type="NCBIfam" id="TIGR02436">
    <property type="entry name" value="four helix bundle protein"/>
    <property type="match status" value="1"/>
</dbReference>
<dbReference type="EMBL" id="JACHGY010000001">
    <property type="protein sequence ID" value="MBB6430615.1"/>
    <property type="molecule type" value="Genomic_DNA"/>
</dbReference>
<evidence type="ECO:0000313" key="2">
    <source>
        <dbReference type="EMBL" id="MBB6430615.1"/>
    </source>
</evidence>
<dbReference type="Gene3D" id="1.20.1440.60">
    <property type="entry name" value="23S rRNA-intervening sequence"/>
    <property type="match status" value="1"/>
</dbReference>
<dbReference type="RefSeq" id="WP_184678117.1">
    <property type="nucleotide sequence ID" value="NZ_JACHGY010000001.1"/>
</dbReference>
<feature type="region of interest" description="Disordered" evidence="1">
    <location>
        <begin position="121"/>
        <end position="141"/>
    </location>
</feature>
<organism evidence="2 3">
    <name type="scientific">Algisphaera agarilytica</name>
    <dbReference type="NCBI Taxonomy" id="1385975"/>
    <lineage>
        <taxon>Bacteria</taxon>
        <taxon>Pseudomonadati</taxon>
        <taxon>Planctomycetota</taxon>
        <taxon>Phycisphaerae</taxon>
        <taxon>Phycisphaerales</taxon>
        <taxon>Phycisphaeraceae</taxon>
        <taxon>Algisphaera</taxon>
    </lineage>
</organism>
<dbReference type="PANTHER" id="PTHR38471">
    <property type="entry name" value="FOUR HELIX BUNDLE PROTEIN"/>
    <property type="match status" value="1"/>
</dbReference>
<dbReference type="InterPro" id="IPR012657">
    <property type="entry name" value="23S_rRNA-intervening_sequence"/>
</dbReference>
<dbReference type="InterPro" id="IPR036583">
    <property type="entry name" value="23S_rRNA_IVS_sf"/>
</dbReference>
<comment type="caution">
    <text evidence="2">The sequence shown here is derived from an EMBL/GenBank/DDBJ whole genome shotgun (WGS) entry which is preliminary data.</text>
</comment>
<evidence type="ECO:0000313" key="3">
    <source>
        <dbReference type="Proteomes" id="UP000541810"/>
    </source>
</evidence>
<dbReference type="PANTHER" id="PTHR38471:SF2">
    <property type="entry name" value="FOUR HELIX BUNDLE PROTEIN"/>
    <property type="match status" value="1"/>
</dbReference>
<sequence>MTRAPHESSKCWRKAMSLTVWVYRLSARLPAEEKSGLSAAMRRAATAVAQKCADADGRAEVGDAIKNYEAALASLRELLTSALICRRLKYIRHVHLSGLRRRIARVESLIDDDLQACLDEQDEKQAAEAPAPPPIPIRRAA</sequence>
<dbReference type="AlphaFoldDB" id="A0A7X0HA34"/>
<proteinExistence type="predicted"/>
<keyword evidence="3" id="KW-1185">Reference proteome</keyword>
<dbReference type="Proteomes" id="UP000541810">
    <property type="component" value="Unassembled WGS sequence"/>
</dbReference>